<dbReference type="EMBL" id="RCIY01000040">
    <property type="protein sequence ID" value="TGG86097.1"/>
    <property type="molecule type" value="Genomic_DNA"/>
</dbReference>
<dbReference type="PANTHER" id="PTHR47829:SF1">
    <property type="entry name" value="HAD FAMILY PHOSPHATASE"/>
    <property type="match status" value="1"/>
</dbReference>
<dbReference type="AlphaFoldDB" id="A0A6C1CCT4"/>
<dbReference type="CDD" id="cd02603">
    <property type="entry name" value="HAD_sEH-N_like"/>
    <property type="match status" value="1"/>
</dbReference>
<proteinExistence type="predicted"/>
<dbReference type="NCBIfam" id="TIGR01509">
    <property type="entry name" value="HAD-SF-IA-v3"/>
    <property type="match status" value="1"/>
</dbReference>
<dbReference type="Proteomes" id="UP000298111">
    <property type="component" value="Unassembled WGS sequence"/>
</dbReference>
<dbReference type="Gene3D" id="3.40.50.1000">
    <property type="entry name" value="HAD superfamily/HAD-like"/>
    <property type="match status" value="1"/>
</dbReference>
<protein>
    <submittedName>
        <fullName evidence="1">HAD family phosphatase</fullName>
    </submittedName>
</protein>
<dbReference type="SFLD" id="SFLDS00003">
    <property type="entry name" value="Haloacid_Dehalogenase"/>
    <property type="match status" value="1"/>
</dbReference>
<dbReference type="InterPro" id="IPR036412">
    <property type="entry name" value="HAD-like_sf"/>
</dbReference>
<name>A0A6C1CCT4_9ACTN</name>
<dbReference type="InterPro" id="IPR023214">
    <property type="entry name" value="HAD_sf"/>
</dbReference>
<evidence type="ECO:0000313" key="2">
    <source>
        <dbReference type="Proteomes" id="UP000298111"/>
    </source>
</evidence>
<dbReference type="Pfam" id="PF00702">
    <property type="entry name" value="Hydrolase"/>
    <property type="match status" value="1"/>
</dbReference>
<evidence type="ECO:0000313" key="1">
    <source>
        <dbReference type="EMBL" id="TGG86097.1"/>
    </source>
</evidence>
<accession>A0A6C1CCT4</accession>
<dbReference type="PANTHER" id="PTHR47829">
    <property type="entry name" value="HYDROLASE, PUTATIVE (AFU_ORTHOLOGUE AFUA_1G12880)-RELATED"/>
    <property type="match status" value="1"/>
</dbReference>
<reference evidence="1 2" key="1">
    <citation type="submission" date="2018-10" db="EMBL/GenBank/DDBJ databases">
        <title>Isolation of pseudouridimycin from Streptomyces albus DSM 40763.</title>
        <authorList>
            <person name="Rosenqvist P."/>
            <person name="Metsae-Ketelae M."/>
            <person name="Virta P."/>
        </authorList>
    </citation>
    <scope>NUCLEOTIDE SEQUENCE [LARGE SCALE GENOMIC DNA]</scope>
    <source>
        <strain evidence="1 2">DSM 40763</strain>
    </source>
</reference>
<gene>
    <name evidence="1" type="ORF">D8771_06710</name>
</gene>
<dbReference type="GeneID" id="75179951"/>
<dbReference type="InterPro" id="IPR052898">
    <property type="entry name" value="ACAD10-like"/>
</dbReference>
<organism evidence="1 2">
    <name type="scientific">Streptomyces albus</name>
    <dbReference type="NCBI Taxonomy" id="1888"/>
    <lineage>
        <taxon>Bacteria</taxon>
        <taxon>Bacillati</taxon>
        <taxon>Actinomycetota</taxon>
        <taxon>Actinomycetes</taxon>
        <taxon>Kitasatosporales</taxon>
        <taxon>Streptomycetaceae</taxon>
        <taxon>Streptomyces</taxon>
    </lineage>
</organism>
<comment type="caution">
    <text evidence="1">The sequence shown here is derived from an EMBL/GenBank/DDBJ whole genome shotgun (WGS) entry which is preliminary data.</text>
</comment>
<dbReference type="SFLD" id="SFLDG01129">
    <property type="entry name" value="C1.5:_HAD__Beta-PGM__Phosphata"/>
    <property type="match status" value="1"/>
</dbReference>
<dbReference type="InterPro" id="IPR006439">
    <property type="entry name" value="HAD-SF_hydro_IA"/>
</dbReference>
<dbReference type="SUPFAM" id="SSF56784">
    <property type="entry name" value="HAD-like"/>
    <property type="match status" value="1"/>
</dbReference>
<sequence>MPHRYRALLLDFAGVLTVGIRAAHESWCVAQGLAPDAWEATLGRHPDGRRYYRALEIGAMTQREWNRRTAALMGLADHDNLMGRAWSAVRPAEDVIGLARDARAAGLRIALLSNSFGLDPYDPYAHCGVWDLADVHVISERERVAKPDPAIYRLALDRLGVPAHECLFVDDNPVNLPPARALGITTVHATTQRETVARLSTALGLTDTGDRMSL</sequence>
<dbReference type="RefSeq" id="WP_016471229.1">
    <property type="nucleotide sequence ID" value="NZ_CP048875.1"/>
</dbReference>